<dbReference type="AlphaFoldDB" id="A0A2G8S6W0"/>
<dbReference type="Gene3D" id="1.20.1250.20">
    <property type="entry name" value="MFS general substrate transporter like domains"/>
    <property type="match status" value="1"/>
</dbReference>
<comment type="subcellular location">
    <subcellularLocation>
        <location evidence="1">Membrane</location>
        <topology evidence="1">Multi-pass membrane protein</topology>
    </subcellularLocation>
</comment>
<name>A0A2G8S6W0_9APHY</name>
<keyword evidence="4" id="KW-0812">Transmembrane</keyword>
<keyword evidence="6" id="KW-1185">Reference proteome</keyword>
<protein>
    <submittedName>
        <fullName evidence="5">MFS general substrate transporter</fullName>
    </submittedName>
</protein>
<accession>A0A2G8S6W0</accession>
<dbReference type="PANTHER" id="PTHR11360:SF177">
    <property type="entry name" value="RIBOFLAVIN TRANSPORTER MCH5"/>
    <property type="match status" value="1"/>
</dbReference>
<feature type="region of interest" description="Disordered" evidence="3">
    <location>
        <begin position="1"/>
        <end position="27"/>
    </location>
</feature>
<dbReference type="Pfam" id="PF07690">
    <property type="entry name" value="MFS_1"/>
    <property type="match status" value="1"/>
</dbReference>
<feature type="transmembrane region" description="Helical" evidence="4">
    <location>
        <begin position="267"/>
        <end position="295"/>
    </location>
</feature>
<dbReference type="Proteomes" id="UP000230002">
    <property type="component" value="Unassembled WGS sequence"/>
</dbReference>
<keyword evidence="4" id="KW-1133">Transmembrane helix</keyword>
<feature type="transmembrane region" description="Helical" evidence="4">
    <location>
        <begin position="151"/>
        <end position="170"/>
    </location>
</feature>
<dbReference type="STRING" id="1077348.A0A2G8S6W0"/>
<dbReference type="InterPro" id="IPR036259">
    <property type="entry name" value="MFS_trans_sf"/>
</dbReference>
<reference evidence="5 6" key="1">
    <citation type="journal article" date="2015" name="Sci. Rep.">
        <title>Chromosome-level genome map provides insights into diverse defense mechanisms in the medicinal fungus Ganoderma sinense.</title>
        <authorList>
            <person name="Zhu Y."/>
            <person name="Xu J."/>
            <person name="Sun C."/>
            <person name="Zhou S."/>
            <person name="Xu H."/>
            <person name="Nelson D.R."/>
            <person name="Qian J."/>
            <person name="Song J."/>
            <person name="Luo H."/>
            <person name="Xiang L."/>
            <person name="Li Y."/>
            <person name="Xu Z."/>
            <person name="Ji A."/>
            <person name="Wang L."/>
            <person name="Lu S."/>
            <person name="Hayward A."/>
            <person name="Sun W."/>
            <person name="Li X."/>
            <person name="Schwartz D.C."/>
            <person name="Wang Y."/>
            <person name="Chen S."/>
        </authorList>
    </citation>
    <scope>NUCLEOTIDE SEQUENCE [LARGE SCALE GENOMIC DNA]</scope>
    <source>
        <strain evidence="5 6">ZZ0214-1</strain>
    </source>
</reference>
<sequence length="298" mass="31173">MTRTDRGEEKQVASKDEQEVGTSENVESPAVVAAVAPAIGRQCSSSSNYYKSTPLPPSSSASISLIGSLQVFFLYAGGPLTGRIFDAYGTAVLIPLGSVLCVFAMMMVSLAQKDQAYQLFLSHGVVFGIGIALMFNPAVAVVGHWFRRRRATAIGVVLSGGAVGGVVPASRSPATSPGARRSTSTGSGTRDTSSPPFLGSCYLFYALFSPYFYIQMYASFRGVPPSVSSYLLAILNAMNVPSRVLPGILADRFGPLGATDEQHFRALIVFTGVLLAVGAVALVGAAAVVSVYMSISAF</sequence>
<evidence type="ECO:0000313" key="6">
    <source>
        <dbReference type="Proteomes" id="UP000230002"/>
    </source>
</evidence>
<feature type="region of interest" description="Disordered" evidence="3">
    <location>
        <begin position="169"/>
        <end position="193"/>
    </location>
</feature>
<comment type="similarity">
    <text evidence="2">Belongs to the major facilitator superfamily. Monocarboxylate porter (TC 2.A.1.13) family.</text>
</comment>
<evidence type="ECO:0000256" key="3">
    <source>
        <dbReference type="SAM" id="MobiDB-lite"/>
    </source>
</evidence>
<feature type="transmembrane region" description="Helical" evidence="4">
    <location>
        <begin position="117"/>
        <end position="139"/>
    </location>
</feature>
<comment type="caution">
    <text evidence="5">The sequence shown here is derived from an EMBL/GenBank/DDBJ whole genome shotgun (WGS) entry which is preliminary data.</text>
</comment>
<gene>
    <name evidence="5" type="ORF">GSI_08427</name>
</gene>
<evidence type="ECO:0000256" key="2">
    <source>
        <dbReference type="ARBA" id="ARBA00006727"/>
    </source>
</evidence>
<dbReference type="PANTHER" id="PTHR11360">
    <property type="entry name" value="MONOCARBOXYLATE TRANSPORTER"/>
    <property type="match status" value="1"/>
</dbReference>
<dbReference type="SUPFAM" id="SSF103473">
    <property type="entry name" value="MFS general substrate transporter"/>
    <property type="match status" value="1"/>
</dbReference>
<organism evidence="5 6">
    <name type="scientific">Ganoderma sinense ZZ0214-1</name>
    <dbReference type="NCBI Taxonomy" id="1077348"/>
    <lineage>
        <taxon>Eukaryota</taxon>
        <taxon>Fungi</taxon>
        <taxon>Dikarya</taxon>
        <taxon>Basidiomycota</taxon>
        <taxon>Agaricomycotina</taxon>
        <taxon>Agaricomycetes</taxon>
        <taxon>Polyporales</taxon>
        <taxon>Polyporaceae</taxon>
        <taxon>Ganoderma</taxon>
    </lineage>
</organism>
<feature type="transmembrane region" description="Helical" evidence="4">
    <location>
        <begin position="88"/>
        <end position="111"/>
    </location>
</feature>
<feature type="compositionally biased region" description="Basic and acidic residues" evidence="3">
    <location>
        <begin position="1"/>
        <end position="18"/>
    </location>
</feature>
<feature type="transmembrane region" description="Helical" evidence="4">
    <location>
        <begin position="197"/>
        <end position="214"/>
    </location>
</feature>
<dbReference type="InterPro" id="IPR011701">
    <property type="entry name" value="MFS"/>
</dbReference>
<evidence type="ECO:0000313" key="5">
    <source>
        <dbReference type="EMBL" id="PIL29485.1"/>
    </source>
</evidence>
<feature type="compositionally biased region" description="Low complexity" evidence="3">
    <location>
        <begin position="175"/>
        <end position="193"/>
    </location>
</feature>
<dbReference type="EMBL" id="AYKW01000022">
    <property type="protein sequence ID" value="PIL29485.1"/>
    <property type="molecule type" value="Genomic_DNA"/>
</dbReference>
<dbReference type="InterPro" id="IPR050327">
    <property type="entry name" value="Proton-linked_MCT"/>
</dbReference>
<keyword evidence="4" id="KW-0472">Membrane</keyword>
<dbReference type="OrthoDB" id="6509908at2759"/>
<proteinExistence type="inferred from homology"/>
<dbReference type="GO" id="GO:0016020">
    <property type="term" value="C:membrane"/>
    <property type="evidence" value="ECO:0007669"/>
    <property type="project" value="UniProtKB-SubCell"/>
</dbReference>
<dbReference type="GO" id="GO:0022857">
    <property type="term" value="F:transmembrane transporter activity"/>
    <property type="evidence" value="ECO:0007669"/>
    <property type="project" value="InterPro"/>
</dbReference>
<evidence type="ECO:0000256" key="4">
    <source>
        <dbReference type="SAM" id="Phobius"/>
    </source>
</evidence>
<evidence type="ECO:0000256" key="1">
    <source>
        <dbReference type="ARBA" id="ARBA00004141"/>
    </source>
</evidence>